<evidence type="ECO:0000256" key="1">
    <source>
        <dbReference type="ARBA" id="ARBA00001182"/>
    </source>
</evidence>
<dbReference type="SUPFAM" id="SSF52833">
    <property type="entry name" value="Thioredoxin-like"/>
    <property type="match status" value="2"/>
</dbReference>
<reference evidence="8" key="1">
    <citation type="submission" date="2018-10" db="EMBL/GenBank/DDBJ databases">
        <title>Transcriptome assembly of Aceria tosichella (Wheat curl mite) Type 2.</title>
        <authorList>
            <person name="Scully E.D."/>
            <person name="Geib S.M."/>
            <person name="Palmer N.A."/>
            <person name="Gupta A.K."/>
            <person name="Sarath G."/>
            <person name="Tatineni S."/>
        </authorList>
    </citation>
    <scope>NUCLEOTIDE SEQUENCE</scope>
    <source>
        <strain evidence="8">LincolnNE</strain>
    </source>
</reference>
<sequence length="305" mass="34083">MTNKPSSSIIILSTIYITITSLTLNLVRAHDEWGGSVVVLTESNFNAKVLDSNEIWLVNFYAPWCPHCKDLKPRFEEASRHIRKEGIKNVKLGAIDASEYQAFSQQYGIKGFPTLKYFPAGPKTASDAKDYDSDRSTAGILQWAKSMSAEVRPPPEVVEMTNEKVLKDSCGTSQLCVVSVLPPLFDCQSECRNRYINRLKEVAETFRAKQWAYLWVEANAQPELEKALEIGGFGYPALAAVNIRKMAYSLMRGPFSTEGITEFLKELSYGLGKSAPIKGAKLPEINKTTPWDGKDMELPNLDDEL</sequence>
<keyword evidence="6" id="KW-0676">Redox-active center</keyword>
<dbReference type="GO" id="GO:0005788">
    <property type="term" value="C:endoplasmic reticulum lumen"/>
    <property type="evidence" value="ECO:0007669"/>
    <property type="project" value="UniProtKB-SubCell"/>
</dbReference>
<feature type="domain" description="Thioredoxin" evidence="7">
    <location>
        <begin position="13"/>
        <end position="149"/>
    </location>
</feature>
<dbReference type="InterPro" id="IPR013766">
    <property type="entry name" value="Thioredoxin_domain"/>
</dbReference>
<comment type="subcellular location">
    <subcellularLocation>
        <location evidence="2">Endoplasmic reticulum lumen</location>
    </subcellularLocation>
</comment>
<evidence type="ECO:0000256" key="5">
    <source>
        <dbReference type="ARBA" id="ARBA00023235"/>
    </source>
</evidence>
<protein>
    <recommendedName>
        <fullName evidence="3">protein disulfide-isomerase</fullName>
        <ecNumber evidence="3">5.3.4.1</ecNumber>
    </recommendedName>
</protein>
<dbReference type="CDD" id="cd02983">
    <property type="entry name" value="P5_C"/>
    <property type="match status" value="1"/>
</dbReference>
<keyword evidence="4" id="KW-1015">Disulfide bond</keyword>
<dbReference type="EC" id="5.3.4.1" evidence="3"/>
<evidence type="ECO:0000256" key="2">
    <source>
        <dbReference type="ARBA" id="ARBA00004319"/>
    </source>
</evidence>
<evidence type="ECO:0000256" key="6">
    <source>
        <dbReference type="ARBA" id="ARBA00023284"/>
    </source>
</evidence>
<evidence type="ECO:0000313" key="8">
    <source>
        <dbReference type="EMBL" id="MDE51443.1"/>
    </source>
</evidence>
<dbReference type="EMBL" id="GGYP01006672">
    <property type="protein sequence ID" value="MDE51443.1"/>
    <property type="molecule type" value="Transcribed_RNA"/>
</dbReference>
<gene>
    <name evidence="8" type="primary">tag-320</name>
    <name evidence="8" type="ORF">g.1595</name>
</gene>
<dbReference type="GO" id="GO:0015035">
    <property type="term" value="F:protein-disulfide reductase activity"/>
    <property type="evidence" value="ECO:0007669"/>
    <property type="project" value="TreeGrafter"/>
</dbReference>
<evidence type="ECO:0000256" key="4">
    <source>
        <dbReference type="ARBA" id="ARBA00023157"/>
    </source>
</evidence>
<dbReference type="PANTHER" id="PTHR45815:SF3">
    <property type="entry name" value="PROTEIN DISULFIDE-ISOMERASE A6"/>
    <property type="match status" value="1"/>
</dbReference>
<dbReference type="InterPro" id="IPR057305">
    <property type="entry name" value="Thioredox_PDIA6_C"/>
</dbReference>
<dbReference type="InterPro" id="IPR036249">
    <property type="entry name" value="Thioredoxin-like_sf"/>
</dbReference>
<dbReference type="PROSITE" id="PS51352">
    <property type="entry name" value="THIOREDOXIN_2"/>
    <property type="match status" value="1"/>
</dbReference>
<dbReference type="PROSITE" id="PS00194">
    <property type="entry name" value="THIOREDOXIN_1"/>
    <property type="match status" value="1"/>
</dbReference>
<comment type="catalytic activity">
    <reaction evidence="1">
        <text>Catalyzes the rearrangement of -S-S- bonds in proteins.</text>
        <dbReference type="EC" id="5.3.4.1"/>
    </reaction>
</comment>
<dbReference type="Pfam" id="PF24541">
    <property type="entry name" value="Thioredox_PDIA6_C"/>
    <property type="match status" value="1"/>
</dbReference>
<dbReference type="Gene3D" id="3.40.30.10">
    <property type="entry name" value="Glutaredoxin"/>
    <property type="match status" value="2"/>
</dbReference>
<dbReference type="AlphaFoldDB" id="A0A6G1SNG5"/>
<dbReference type="Pfam" id="PF00085">
    <property type="entry name" value="Thioredoxin"/>
    <property type="match status" value="1"/>
</dbReference>
<organism evidence="8">
    <name type="scientific">Aceria tosichella</name>
    <name type="common">wheat curl mite</name>
    <dbReference type="NCBI Taxonomy" id="561515"/>
    <lineage>
        <taxon>Eukaryota</taxon>
        <taxon>Metazoa</taxon>
        <taxon>Ecdysozoa</taxon>
        <taxon>Arthropoda</taxon>
        <taxon>Chelicerata</taxon>
        <taxon>Arachnida</taxon>
        <taxon>Acari</taxon>
        <taxon>Acariformes</taxon>
        <taxon>Trombidiformes</taxon>
        <taxon>Prostigmata</taxon>
        <taxon>Eupodina</taxon>
        <taxon>Eriophyoidea</taxon>
        <taxon>Eriophyidae</taxon>
        <taxon>Eriophyinae</taxon>
        <taxon>Aceriini</taxon>
        <taxon>Aceria</taxon>
    </lineage>
</organism>
<evidence type="ECO:0000259" key="7">
    <source>
        <dbReference type="PROSITE" id="PS51352"/>
    </source>
</evidence>
<dbReference type="PRINTS" id="PR00421">
    <property type="entry name" value="THIOREDOXIN"/>
</dbReference>
<dbReference type="GO" id="GO:0003756">
    <property type="term" value="F:protein disulfide isomerase activity"/>
    <property type="evidence" value="ECO:0007669"/>
    <property type="project" value="UniProtKB-EC"/>
</dbReference>
<name>A0A6G1SNG5_9ACAR</name>
<dbReference type="GO" id="GO:0034976">
    <property type="term" value="P:response to endoplasmic reticulum stress"/>
    <property type="evidence" value="ECO:0007669"/>
    <property type="project" value="TreeGrafter"/>
</dbReference>
<proteinExistence type="predicted"/>
<keyword evidence="5" id="KW-0413">Isomerase</keyword>
<dbReference type="PANTHER" id="PTHR45815">
    <property type="entry name" value="PROTEIN DISULFIDE-ISOMERASE A6"/>
    <property type="match status" value="1"/>
</dbReference>
<evidence type="ECO:0000256" key="3">
    <source>
        <dbReference type="ARBA" id="ARBA00012723"/>
    </source>
</evidence>
<accession>A0A6G1SNG5</accession>
<dbReference type="InterPro" id="IPR017937">
    <property type="entry name" value="Thioredoxin_CS"/>
</dbReference>